<keyword evidence="7 11" id="KW-0283">Flagellar rotation</keyword>
<evidence type="ECO:0000259" key="12">
    <source>
        <dbReference type="Pfam" id="PF01706"/>
    </source>
</evidence>
<comment type="similarity">
    <text evidence="3 11">Belongs to the FliG family.</text>
</comment>
<dbReference type="FunFam" id="1.10.220.30:FF:000001">
    <property type="entry name" value="Flagellar motor switch protein FliG"/>
    <property type="match status" value="1"/>
</dbReference>
<evidence type="ECO:0000259" key="14">
    <source>
        <dbReference type="Pfam" id="PF14842"/>
    </source>
</evidence>
<comment type="function">
    <text evidence="10 11">FliG is one of three proteins (FliG, FliN, FliM) that forms the rotor-mounted switch complex (C ring), located at the base of the basal body. This complex interacts with the CheY and CheZ chemotaxis proteins, in addition to contacting components of the motor that determine the direction of flagellar rotation.</text>
</comment>
<dbReference type="Pfam" id="PF14841">
    <property type="entry name" value="FliG_M"/>
    <property type="match status" value="1"/>
</dbReference>
<proteinExistence type="inferred from homology"/>
<evidence type="ECO:0000259" key="13">
    <source>
        <dbReference type="Pfam" id="PF14841"/>
    </source>
</evidence>
<accession>Q53152</accession>
<dbReference type="InterPro" id="IPR000090">
    <property type="entry name" value="Flg_Motor_Flig"/>
</dbReference>
<reference evidence="15" key="1">
    <citation type="submission" date="1996-06" db="EMBL/GenBank/DDBJ databases">
        <authorList>
            <person name="Goodfellow I.G."/>
            <person name="Woolley K.J."/>
            <person name="Sockett R.E.S."/>
        </authorList>
    </citation>
    <scope>NUCLEOTIDE SEQUENCE</scope>
    <source>
        <strain evidence="15">WS8</strain>
    </source>
</reference>
<comment type="subcellular location">
    <subcellularLocation>
        <location evidence="1 11">Bacterial flagellum basal body</location>
    </subcellularLocation>
    <subcellularLocation>
        <location evidence="2 11">Cell inner membrane</location>
        <topology evidence="2 11">Peripheral membrane protein</topology>
        <orientation evidence="2 11">Cytoplasmic side</orientation>
    </subcellularLocation>
</comment>
<dbReference type="SUPFAM" id="SSF48029">
    <property type="entry name" value="FliG"/>
    <property type="match status" value="2"/>
</dbReference>
<evidence type="ECO:0000256" key="10">
    <source>
        <dbReference type="ARBA" id="ARBA00025598"/>
    </source>
</evidence>
<dbReference type="EMBL" id="X98691">
    <property type="protein sequence ID" value="CAA67250.1"/>
    <property type="molecule type" value="Genomic_DNA"/>
</dbReference>
<gene>
    <name evidence="15" type="primary">fliG</name>
</gene>
<dbReference type="GO" id="GO:0005886">
    <property type="term" value="C:plasma membrane"/>
    <property type="evidence" value="ECO:0007669"/>
    <property type="project" value="UniProtKB-SubCell"/>
</dbReference>
<dbReference type="GO" id="GO:0006935">
    <property type="term" value="P:chemotaxis"/>
    <property type="evidence" value="ECO:0007669"/>
    <property type="project" value="UniProtKB-KW"/>
</dbReference>
<dbReference type="GO" id="GO:0003774">
    <property type="term" value="F:cytoskeletal motor activity"/>
    <property type="evidence" value="ECO:0007669"/>
    <property type="project" value="InterPro"/>
</dbReference>
<dbReference type="Pfam" id="PF14842">
    <property type="entry name" value="FliG_N"/>
    <property type="match status" value="1"/>
</dbReference>
<dbReference type="PANTHER" id="PTHR30534">
    <property type="entry name" value="FLAGELLAR MOTOR SWITCH PROTEIN FLIG"/>
    <property type="match status" value="1"/>
</dbReference>
<keyword evidence="5 11" id="KW-1003">Cell membrane</keyword>
<evidence type="ECO:0000256" key="1">
    <source>
        <dbReference type="ARBA" id="ARBA00004117"/>
    </source>
</evidence>
<keyword evidence="8 11" id="KW-0472">Membrane</keyword>
<evidence type="ECO:0000313" key="15">
    <source>
        <dbReference type="EMBL" id="CAA67250.1"/>
    </source>
</evidence>
<dbReference type="GO" id="GO:0071973">
    <property type="term" value="P:bacterial-type flagellum-dependent cell motility"/>
    <property type="evidence" value="ECO:0007669"/>
    <property type="project" value="InterPro"/>
</dbReference>
<evidence type="ECO:0000256" key="3">
    <source>
        <dbReference type="ARBA" id="ARBA00010299"/>
    </source>
</evidence>
<evidence type="ECO:0000256" key="4">
    <source>
        <dbReference type="ARBA" id="ARBA00021870"/>
    </source>
</evidence>
<feature type="domain" description="Flagellar motor switch protein FliG C-terminal" evidence="12">
    <location>
        <begin position="226"/>
        <end position="332"/>
    </location>
</feature>
<organism evidence="15">
    <name type="scientific">Cereibacter sphaeroides</name>
    <name type="common">Rhodobacter sphaeroides</name>
    <dbReference type="NCBI Taxonomy" id="1063"/>
    <lineage>
        <taxon>Bacteria</taxon>
        <taxon>Pseudomonadati</taxon>
        <taxon>Pseudomonadota</taxon>
        <taxon>Alphaproteobacteria</taxon>
        <taxon>Rhodobacterales</taxon>
        <taxon>Paracoccaceae</taxon>
        <taxon>Cereibacter</taxon>
    </lineage>
</organism>
<dbReference type="PIRSF" id="PIRSF003161">
    <property type="entry name" value="FliG"/>
    <property type="match status" value="1"/>
</dbReference>
<keyword evidence="9 11" id="KW-0975">Bacterial flagellum</keyword>
<dbReference type="Gene3D" id="1.10.220.30">
    <property type="match status" value="3"/>
</dbReference>
<dbReference type="PRINTS" id="PR00954">
    <property type="entry name" value="FLGMOTORFLIG"/>
</dbReference>
<feature type="domain" description="Flagellar motor switch protein FliG middle" evidence="13">
    <location>
        <begin position="124"/>
        <end position="193"/>
    </location>
</feature>
<evidence type="ECO:0000256" key="2">
    <source>
        <dbReference type="ARBA" id="ARBA00004515"/>
    </source>
</evidence>
<name>Q53152_CERSP</name>
<evidence type="ECO:0000256" key="11">
    <source>
        <dbReference type="PIRNR" id="PIRNR003161"/>
    </source>
</evidence>
<evidence type="ECO:0000256" key="9">
    <source>
        <dbReference type="ARBA" id="ARBA00023143"/>
    </source>
</evidence>
<dbReference type="AlphaFoldDB" id="Q53152"/>
<dbReference type="GO" id="GO:0009425">
    <property type="term" value="C:bacterial-type flagellum basal body"/>
    <property type="evidence" value="ECO:0007669"/>
    <property type="project" value="UniProtKB-SubCell"/>
</dbReference>
<dbReference type="Pfam" id="PF01706">
    <property type="entry name" value="FliG_C"/>
    <property type="match status" value="1"/>
</dbReference>
<dbReference type="NCBIfam" id="TIGR00207">
    <property type="entry name" value="fliG"/>
    <property type="match status" value="1"/>
</dbReference>
<dbReference type="InterPro" id="IPR028263">
    <property type="entry name" value="FliG_N"/>
</dbReference>
<evidence type="ECO:0000256" key="7">
    <source>
        <dbReference type="ARBA" id="ARBA00022779"/>
    </source>
</evidence>
<evidence type="ECO:0000256" key="8">
    <source>
        <dbReference type="ARBA" id="ARBA00023136"/>
    </source>
</evidence>
<dbReference type="InterPro" id="IPR023087">
    <property type="entry name" value="Flg_Motor_Flig_C"/>
</dbReference>
<dbReference type="InterPro" id="IPR011002">
    <property type="entry name" value="FliG_a-hlx"/>
</dbReference>
<feature type="domain" description="Flagellar motor switch protein FliG N-terminal" evidence="14">
    <location>
        <begin position="12"/>
        <end position="113"/>
    </location>
</feature>
<keyword evidence="11" id="KW-0997">Cell inner membrane</keyword>
<keyword evidence="6 11" id="KW-0145">Chemotaxis</keyword>
<dbReference type="InterPro" id="IPR032779">
    <property type="entry name" value="FliG_M"/>
</dbReference>
<dbReference type="PANTHER" id="PTHR30534:SF0">
    <property type="entry name" value="FLAGELLAR MOTOR SWITCH PROTEIN FLIG"/>
    <property type="match status" value="1"/>
</dbReference>
<evidence type="ECO:0000256" key="6">
    <source>
        <dbReference type="ARBA" id="ARBA00022500"/>
    </source>
</evidence>
<evidence type="ECO:0000256" key="5">
    <source>
        <dbReference type="ARBA" id="ARBA00022475"/>
    </source>
</evidence>
<sequence length="341" mass="37187">MTTAAATQFKTLTGTQKAAILLMLFGETTAAQILRNLTPREVQHLGTAMYSVRGIDQDTLSLVLEDFLDTLRRQTGLGFGAAGYIRNVLSAAFGEDKAETVISRIGQSASERPLEILEWMDAPSIAELLVDEHPQIMALTVACLDHALAAQVLALLPEQIQPEVVQRIASLNTVQPEALADLQQVMQRKFKASDHHLRASQIGGVKAAARIMNFTRTATEARILKDIRKDDKDLMQAIQDNMFVFDNLIKSDDRSLQTLLRAVDNETLVLALKGADEGLRAKILGCMSTRAAATVRDEMEALGPVRLTDVQAAQKQIIAVARQMSDEGTIVLAGRGGEQMV</sequence>
<protein>
    <recommendedName>
        <fullName evidence="4 11">Flagellar motor switch protein FliG</fullName>
    </recommendedName>
</protein>